<gene>
    <name evidence="3" type="primary">20208454</name>
    <name evidence="2" type="ORF">HELRODRAFT_182267</name>
</gene>
<feature type="region of interest" description="Disordered" evidence="1">
    <location>
        <begin position="764"/>
        <end position="792"/>
    </location>
</feature>
<evidence type="ECO:0000256" key="1">
    <source>
        <dbReference type="SAM" id="MobiDB-lite"/>
    </source>
</evidence>
<feature type="region of interest" description="Disordered" evidence="1">
    <location>
        <begin position="1026"/>
        <end position="1051"/>
    </location>
</feature>
<protein>
    <submittedName>
        <fullName evidence="2 3">Uncharacterized protein</fullName>
    </submittedName>
</protein>
<feature type="compositionally biased region" description="Polar residues" evidence="1">
    <location>
        <begin position="764"/>
        <end position="776"/>
    </location>
</feature>
<name>T1FI05_HELRO</name>
<organism evidence="3 4">
    <name type="scientific">Helobdella robusta</name>
    <name type="common">Californian leech</name>
    <dbReference type="NCBI Taxonomy" id="6412"/>
    <lineage>
        <taxon>Eukaryota</taxon>
        <taxon>Metazoa</taxon>
        <taxon>Spiralia</taxon>
        <taxon>Lophotrochozoa</taxon>
        <taxon>Annelida</taxon>
        <taxon>Clitellata</taxon>
        <taxon>Hirudinea</taxon>
        <taxon>Rhynchobdellida</taxon>
        <taxon>Glossiphoniidae</taxon>
        <taxon>Helobdella</taxon>
    </lineage>
</organism>
<evidence type="ECO:0000313" key="3">
    <source>
        <dbReference type="EnsemblMetazoa" id="HelroP182267"/>
    </source>
</evidence>
<dbReference type="AlphaFoldDB" id="T1FI05"/>
<dbReference type="EMBL" id="KB097722">
    <property type="protein sequence ID" value="ESN91111.1"/>
    <property type="molecule type" value="Genomic_DNA"/>
</dbReference>
<reference evidence="4" key="1">
    <citation type="submission" date="2012-12" db="EMBL/GenBank/DDBJ databases">
        <authorList>
            <person name="Hellsten U."/>
            <person name="Grimwood J."/>
            <person name="Chapman J.A."/>
            <person name="Shapiro H."/>
            <person name="Aerts A."/>
            <person name="Otillar R.P."/>
            <person name="Terry A.Y."/>
            <person name="Boore J.L."/>
            <person name="Simakov O."/>
            <person name="Marletaz F."/>
            <person name="Cho S.-J."/>
            <person name="Edsinger-Gonzales E."/>
            <person name="Havlak P."/>
            <person name="Kuo D.-H."/>
            <person name="Larsson T."/>
            <person name="Lv J."/>
            <person name="Arendt D."/>
            <person name="Savage R."/>
            <person name="Osoegawa K."/>
            <person name="de Jong P."/>
            <person name="Lindberg D.R."/>
            <person name="Seaver E.C."/>
            <person name="Weisblat D.A."/>
            <person name="Putnam N.H."/>
            <person name="Grigoriev I.V."/>
            <person name="Rokhsar D.S."/>
        </authorList>
    </citation>
    <scope>NUCLEOTIDE SEQUENCE</scope>
</reference>
<feature type="region of interest" description="Disordered" evidence="1">
    <location>
        <begin position="45"/>
        <end position="97"/>
    </location>
</feature>
<dbReference type="GeneID" id="20208454"/>
<dbReference type="Proteomes" id="UP000015101">
    <property type="component" value="Unassembled WGS sequence"/>
</dbReference>
<dbReference type="EnsemblMetazoa" id="HelroT182267">
    <property type="protein sequence ID" value="HelroP182267"/>
    <property type="gene ID" value="HelroG182267"/>
</dbReference>
<dbReference type="RefSeq" id="XP_009030814.1">
    <property type="nucleotide sequence ID" value="XM_009032566.1"/>
</dbReference>
<evidence type="ECO:0000313" key="2">
    <source>
        <dbReference type="EMBL" id="ESN91111.1"/>
    </source>
</evidence>
<reference evidence="3" key="3">
    <citation type="submission" date="2015-06" db="UniProtKB">
        <authorList>
            <consortium name="EnsemblMetazoa"/>
        </authorList>
    </citation>
    <scope>IDENTIFICATION</scope>
</reference>
<dbReference type="KEGG" id="hro:HELRODRAFT_182267"/>
<feature type="compositionally biased region" description="Low complexity" evidence="1">
    <location>
        <begin position="1041"/>
        <end position="1051"/>
    </location>
</feature>
<sequence length="1063" mass="123042">MDCGCNDGQRPYFHNVSNLKKKSEHMNRQEVYQDLSNCLFQDDHRSHKISQSDPRQSQNASRCTSENFFRNAPQTRRGRQSRYFPPEEPGYRPGIFTKEKKRHPENFTKGEHGVFFKKSPEEAHAAAYKREPIEACGCLPGNIPKKARRRLPESLPREEHHSLHKKHYAPNKGFTKNEHDYTFECFEKEAPKFLHKKFSKNEQGYPYRNFQNQDLGYSYGEHGHSNEGHQKQGLECLQVGYQRKQWDCSHGYPYERYQNKEHDSSCGSYQKKGHGYPYGEYQREHEFSQAGYLKNKNVYLNNWNLKEERGCLHGVHQNKKYQYPNTGKYECLLGGFQNKPLGYSNKSFPREAHNFPKKPQGFPTSTYGSSHQHCPVFQQNVHESHTNSHYSYKRPIKTFSKNTRAHLHGGRRGHNAYLGRLQAQFNKSYEYYYDDKHKCMANFSGSSSDILSNGQFRTQNNMGKYQHRGFEDLPSKSSIYTNNEDSHDTFKCNHENDSDSFKPLHQVMRRQNGLRQRGNNYDDSFDANDEYRVSLTKIRRNLDDSKLFKKAFHKVSLADKPLCSSQPQSNIHRHEYGSSEYPNSFPVAYHNNYRSVPNSHLDQHPRAIVDYNNLHQPTSSISLVNCTNQTFGQQSSYPPLSSAKYPTSLPALPVVQTHCCNPQANEVFRQSHQAPSSRTSSNSRLPLQHFLRNLGNISLLSQNKTKNNVSYNLKLLTYTSNKSNNVNNNNVVHNRINFFSVKNIINNNFAKDVKSDKKFHCKNSNSKNYLINSSPNVARENNRPSQTSINNHSNNYIVSYTSHHTNNHNINHTNNNRCITHIDGFLNIKSSLPQTNPIQKYPDHYESHLNSSLQYCQHNSTQSYQDFQLSHQRPQLLCQQHFQQNHKQNLLQHSSYSEENFLNNRKQNRCRPKFHRNNHTDHLLMKNSKESSTQHLLKQHMRSVAPTNWSNSAFIGDGGSHKKKPHAVMSDIQPLCSNVRDGPSKQGIYQNCDETGPSFFPHAPMVPVCLVAPCCFTHHLTNEKSGRSWKKKMQGSHRESTTTLTSSSSSTLCDPGFVHPNYT</sequence>
<feature type="region of interest" description="Disordered" evidence="1">
    <location>
        <begin position="154"/>
        <end position="173"/>
    </location>
</feature>
<accession>T1FI05</accession>
<dbReference type="EMBL" id="AMQM01008099">
    <property type="status" value="NOT_ANNOTATED_CDS"/>
    <property type="molecule type" value="Genomic_DNA"/>
</dbReference>
<keyword evidence="4" id="KW-1185">Reference proteome</keyword>
<dbReference type="HOGENOM" id="CLU_288900_0_0_1"/>
<feature type="compositionally biased region" description="Polar residues" evidence="1">
    <location>
        <begin position="49"/>
        <end position="74"/>
    </location>
</feature>
<feature type="compositionally biased region" description="Polar residues" evidence="1">
    <location>
        <begin position="783"/>
        <end position="792"/>
    </location>
</feature>
<evidence type="ECO:0000313" key="4">
    <source>
        <dbReference type="Proteomes" id="UP000015101"/>
    </source>
</evidence>
<dbReference type="InParanoid" id="T1FI05"/>
<proteinExistence type="predicted"/>
<reference evidence="2 4" key="2">
    <citation type="journal article" date="2013" name="Nature">
        <title>Insights into bilaterian evolution from three spiralian genomes.</title>
        <authorList>
            <person name="Simakov O."/>
            <person name="Marletaz F."/>
            <person name="Cho S.J."/>
            <person name="Edsinger-Gonzales E."/>
            <person name="Havlak P."/>
            <person name="Hellsten U."/>
            <person name="Kuo D.H."/>
            <person name="Larsson T."/>
            <person name="Lv J."/>
            <person name="Arendt D."/>
            <person name="Savage R."/>
            <person name="Osoegawa K."/>
            <person name="de Jong P."/>
            <person name="Grimwood J."/>
            <person name="Chapman J.A."/>
            <person name="Shapiro H."/>
            <person name="Aerts A."/>
            <person name="Otillar R.P."/>
            <person name="Terry A.Y."/>
            <person name="Boore J.L."/>
            <person name="Grigoriev I.V."/>
            <person name="Lindberg D.R."/>
            <person name="Seaver E.C."/>
            <person name="Weisblat D.A."/>
            <person name="Putnam N.H."/>
            <person name="Rokhsar D.S."/>
        </authorList>
    </citation>
    <scope>NUCLEOTIDE SEQUENCE</scope>
</reference>
<dbReference type="CTD" id="20208454"/>